<dbReference type="GO" id="GO:0004540">
    <property type="term" value="F:RNA nuclease activity"/>
    <property type="evidence" value="ECO:0007669"/>
    <property type="project" value="InterPro"/>
</dbReference>
<dbReference type="InterPro" id="IPR037038">
    <property type="entry name" value="HepT-like_sf"/>
</dbReference>
<comment type="similarity">
    <text evidence="5">Belongs to the HepT RNase toxin family.</text>
</comment>
<dbReference type="EMBL" id="CP015520">
    <property type="protein sequence ID" value="ANF23610.1"/>
    <property type="molecule type" value="Genomic_DNA"/>
</dbReference>
<dbReference type="PANTHER" id="PTHR33397:SF5">
    <property type="entry name" value="RNASE YUTE-RELATED"/>
    <property type="match status" value="1"/>
</dbReference>
<organism evidence="6 7">
    <name type="scientific">Thermococcus piezophilus</name>
    <dbReference type="NCBI Taxonomy" id="1712654"/>
    <lineage>
        <taxon>Archaea</taxon>
        <taxon>Methanobacteriati</taxon>
        <taxon>Methanobacteriota</taxon>
        <taxon>Thermococci</taxon>
        <taxon>Thermococcales</taxon>
        <taxon>Thermococcaceae</taxon>
        <taxon>Thermococcus</taxon>
    </lineage>
</organism>
<dbReference type="GO" id="GO:0016787">
    <property type="term" value="F:hydrolase activity"/>
    <property type="evidence" value="ECO:0007669"/>
    <property type="project" value="UniProtKB-KW"/>
</dbReference>
<dbReference type="Pfam" id="PF01934">
    <property type="entry name" value="HepT-like"/>
    <property type="match status" value="1"/>
</dbReference>
<evidence type="ECO:0000256" key="2">
    <source>
        <dbReference type="ARBA" id="ARBA00022649"/>
    </source>
</evidence>
<accession>A0A172WJM6</accession>
<proteinExistence type="inferred from homology"/>
<dbReference type="STRING" id="1712654.A7C91_07860"/>
<gene>
    <name evidence="6" type="ORF">A7C91_07860</name>
</gene>
<keyword evidence="3" id="KW-0540">Nuclease</keyword>
<evidence type="ECO:0000313" key="7">
    <source>
        <dbReference type="Proteomes" id="UP000076969"/>
    </source>
</evidence>
<sequence length="129" mass="15208">MVESIELIKETMPNSFEEFQALGLAKDGIYKRLEFAIQCILDICSQIAHEQEMVSFGYKDLVNNLAENGIISSELKEKLFFLVDLREILIYNYDLMSDEIAFRNVPEYIEYIEAFLKEAPWRRDLIRTR</sequence>
<evidence type="ECO:0000256" key="1">
    <source>
        <dbReference type="ARBA" id="ARBA00022553"/>
    </source>
</evidence>
<dbReference type="AlphaFoldDB" id="A0A172WJM6"/>
<protein>
    <recommendedName>
        <fullName evidence="8">DUF86 domain-containing protein</fullName>
    </recommendedName>
</protein>
<keyword evidence="1" id="KW-0597">Phosphoprotein</keyword>
<dbReference type="Proteomes" id="UP000076969">
    <property type="component" value="Chromosome"/>
</dbReference>
<keyword evidence="7" id="KW-1185">Reference proteome</keyword>
<evidence type="ECO:0000256" key="4">
    <source>
        <dbReference type="ARBA" id="ARBA00022801"/>
    </source>
</evidence>
<dbReference type="GO" id="GO:0110001">
    <property type="term" value="C:toxin-antitoxin complex"/>
    <property type="evidence" value="ECO:0007669"/>
    <property type="project" value="InterPro"/>
</dbReference>
<dbReference type="KEGG" id="tpie:A7C91_07860"/>
<keyword evidence="4" id="KW-0378">Hydrolase</keyword>
<dbReference type="InterPro" id="IPR008201">
    <property type="entry name" value="HepT-like"/>
</dbReference>
<reference evidence="7" key="1">
    <citation type="journal article" date="2016" name="Syst. Appl. Microbiol.">
        <title>Thermococcus piezophilus sp. nov., a novel hyperthermophilic and piezophilic archaeon with a broad pressure range for growth, isolated from a deepest hydrothermal vent at the Mid-Cayman Rise.</title>
        <authorList>
            <person name="Dalmasso C."/>
            <person name="Oger P."/>
            <person name="Selva G."/>
            <person name="Courtine D."/>
            <person name="L'Haridon S."/>
            <person name="Garlaschelli A."/>
            <person name="Roussel E."/>
            <person name="Miyazaki J."/>
            <person name="Reveillaud J."/>
            <person name="Jebbar M."/>
            <person name="Takai K."/>
            <person name="Maignien L."/>
            <person name="Alain K."/>
        </authorList>
    </citation>
    <scope>NUCLEOTIDE SEQUENCE [LARGE SCALE GENOMIC DNA]</scope>
    <source>
        <strain evidence="7">CDGS</strain>
    </source>
</reference>
<evidence type="ECO:0008006" key="8">
    <source>
        <dbReference type="Google" id="ProtNLM"/>
    </source>
</evidence>
<dbReference type="InterPro" id="IPR052379">
    <property type="entry name" value="Type_VII_TA_RNase"/>
</dbReference>
<evidence type="ECO:0000256" key="3">
    <source>
        <dbReference type="ARBA" id="ARBA00022722"/>
    </source>
</evidence>
<dbReference type="PANTHER" id="PTHR33397">
    <property type="entry name" value="UPF0331 PROTEIN YUTE"/>
    <property type="match status" value="1"/>
</dbReference>
<name>A0A172WJM6_9EURY</name>
<keyword evidence="2" id="KW-1277">Toxin-antitoxin system</keyword>
<evidence type="ECO:0000313" key="6">
    <source>
        <dbReference type="EMBL" id="ANF23610.1"/>
    </source>
</evidence>
<dbReference type="Gene3D" id="1.20.120.580">
    <property type="entry name" value="bsu32300-like"/>
    <property type="match status" value="1"/>
</dbReference>
<evidence type="ECO:0000256" key="5">
    <source>
        <dbReference type="ARBA" id="ARBA00024207"/>
    </source>
</evidence>